<dbReference type="RefSeq" id="WP_074443927.1">
    <property type="nucleotide sequence ID" value="NZ_FMBM01000001.1"/>
</dbReference>
<reference evidence="2 4" key="1">
    <citation type="submission" date="2015-09" db="EMBL/GenBank/DDBJ databases">
        <title>Identification and resolution of microdiversity through metagenomic sequencing of parallel consortia.</title>
        <authorList>
            <person name="Nelson W.C."/>
            <person name="Romine M.F."/>
            <person name="Lindemann S.R."/>
        </authorList>
    </citation>
    <scope>NUCLEOTIDE SEQUENCE [LARGE SCALE GENOMIC DNA]</scope>
    <source>
        <strain evidence="2">HL-109</strain>
    </source>
</reference>
<dbReference type="GO" id="GO:0005524">
    <property type="term" value="F:ATP binding"/>
    <property type="evidence" value="ECO:0007669"/>
    <property type="project" value="InterPro"/>
</dbReference>
<dbReference type="AlphaFoldDB" id="A0A0P7Y7W7"/>
<accession>A0A0P7Y7W7</accession>
<dbReference type="EMBL" id="FMBM01000001">
    <property type="protein sequence ID" value="SCC79741.1"/>
    <property type="molecule type" value="Genomic_DNA"/>
</dbReference>
<proteinExistence type="predicted"/>
<dbReference type="InterPro" id="IPR011104">
    <property type="entry name" value="Hpr_kin/Pase_C"/>
</dbReference>
<evidence type="ECO:0000259" key="1">
    <source>
        <dbReference type="Pfam" id="PF07475"/>
    </source>
</evidence>
<comment type="caution">
    <text evidence="2">The sequence shown here is derived from an EMBL/GenBank/DDBJ whole genome shotgun (WGS) entry which is preliminary data.</text>
</comment>
<keyword evidence="2" id="KW-0418">Kinase</keyword>
<dbReference type="SUPFAM" id="SSF53795">
    <property type="entry name" value="PEP carboxykinase-like"/>
    <property type="match status" value="1"/>
</dbReference>
<dbReference type="GO" id="GO:0006109">
    <property type="term" value="P:regulation of carbohydrate metabolic process"/>
    <property type="evidence" value="ECO:0007669"/>
    <property type="project" value="InterPro"/>
</dbReference>
<dbReference type="Gene3D" id="3.40.50.300">
    <property type="entry name" value="P-loop containing nucleotide triphosphate hydrolases"/>
    <property type="match status" value="1"/>
</dbReference>
<keyword evidence="5" id="KW-1185">Reference proteome</keyword>
<dbReference type="EMBL" id="LJSX01000016">
    <property type="protein sequence ID" value="KPQ10311.1"/>
    <property type="molecule type" value="Genomic_DNA"/>
</dbReference>
<gene>
    <name evidence="3" type="ORF">GA0071312_1128</name>
    <name evidence="2" type="ORF">HLUCCO17_11050</name>
</gene>
<dbReference type="Proteomes" id="UP000050497">
    <property type="component" value="Unassembled WGS sequence"/>
</dbReference>
<organism evidence="2 4">
    <name type="scientific">Saliniramus fredricksonii</name>
    <dbReference type="NCBI Taxonomy" id="1653334"/>
    <lineage>
        <taxon>Bacteria</taxon>
        <taxon>Pseudomonadati</taxon>
        <taxon>Pseudomonadota</taxon>
        <taxon>Alphaproteobacteria</taxon>
        <taxon>Hyphomicrobiales</taxon>
        <taxon>Salinarimonadaceae</taxon>
        <taxon>Saliniramus</taxon>
    </lineage>
</organism>
<dbReference type="OrthoDB" id="8326226at2"/>
<dbReference type="Pfam" id="PF07475">
    <property type="entry name" value="Hpr_kinase_C"/>
    <property type="match status" value="1"/>
</dbReference>
<reference evidence="3 5" key="2">
    <citation type="submission" date="2016-08" db="EMBL/GenBank/DDBJ databases">
        <authorList>
            <person name="Varghese N."/>
            <person name="Submissions Spin"/>
        </authorList>
    </citation>
    <scope>NUCLEOTIDE SEQUENCE [LARGE SCALE GENOMIC DNA]</scope>
    <source>
        <strain evidence="3 5">HL-109</strain>
    </source>
</reference>
<evidence type="ECO:0000313" key="5">
    <source>
        <dbReference type="Proteomes" id="UP000182800"/>
    </source>
</evidence>
<name>A0A0P7Y7W7_9HYPH</name>
<dbReference type="GO" id="GO:0000155">
    <property type="term" value="F:phosphorelay sensor kinase activity"/>
    <property type="evidence" value="ECO:0007669"/>
    <property type="project" value="InterPro"/>
</dbReference>
<evidence type="ECO:0000313" key="4">
    <source>
        <dbReference type="Proteomes" id="UP000050497"/>
    </source>
</evidence>
<feature type="domain" description="HPr kinase/phosphorylase C-terminal" evidence="1">
    <location>
        <begin position="9"/>
        <end position="87"/>
    </location>
</feature>
<keyword evidence="2" id="KW-0808">Transferase</keyword>
<dbReference type="Proteomes" id="UP000182800">
    <property type="component" value="Unassembled WGS sequence"/>
</dbReference>
<dbReference type="STRING" id="1653334.GA0071312_1128"/>
<sequence length="156" mass="16092">MSGSAGEPHTVHATALVIGEGAILLRGEAGAGKTRLALTLIDQARGAGRFACLVADDRVRLHARHGRLIVSVPEAIAGHAEMRGAGIATGLVFLHAARLRLVVDLDPDAPRHPPDGAGSVTLCGITVAHLRLRREDAPGPIGLIAARGFSGNAFLE</sequence>
<dbReference type="InterPro" id="IPR027417">
    <property type="entry name" value="P-loop_NTPase"/>
</dbReference>
<evidence type="ECO:0000313" key="3">
    <source>
        <dbReference type="EMBL" id="SCC79741.1"/>
    </source>
</evidence>
<evidence type="ECO:0000313" key="2">
    <source>
        <dbReference type="EMBL" id="KPQ10311.1"/>
    </source>
</evidence>
<protein>
    <submittedName>
        <fullName evidence="2 3">HPr Serine kinase C-terminal domain</fullName>
    </submittedName>
</protein>